<dbReference type="Gene3D" id="3.90.1310.10">
    <property type="entry name" value="Penicillin-binding protein 2a (Domain 2)"/>
    <property type="match status" value="1"/>
</dbReference>
<dbReference type="PANTHER" id="PTHR30627">
    <property type="entry name" value="PEPTIDOGLYCAN D,D-TRANSPEPTIDASE"/>
    <property type="match status" value="1"/>
</dbReference>
<dbReference type="OrthoDB" id="9770103at2"/>
<evidence type="ECO:0000256" key="3">
    <source>
        <dbReference type="ARBA" id="ARBA00023136"/>
    </source>
</evidence>
<dbReference type="PROSITE" id="PS51178">
    <property type="entry name" value="PASTA"/>
    <property type="match status" value="1"/>
</dbReference>
<comment type="similarity">
    <text evidence="2">Belongs to the transpeptidase family.</text>
</comment>
<dbReference type="SUPFAM" id="SSF56601">
    <property type="entry name" value="beta-lactamase/transpeptidase-like"/>
    <property type="match status" value="1"/>
</dbReference>
<comment type="caution">
    <text evidence="6">The sequence shown here is derived from an EMBL/GenBank/DDBJ whole genome shotgun (WGS) entry which is preliminary data.</text>
</comment>
<accession>D3LV63</accession>
<dbReference type="InterPro" id="IPR012338">
    <property type="entry name" value="Beta-lactam/transpept-like"/>
</dbReference>
<dbReference type="Pfam" id="PF03717">
    <property type="entry name" value="PBP_dimer"/>
    <property type="match status" value="1"/>
</dbReference>
<evidence type="ECO:0000313" key="8">
    <source>
        <dbReference type="Proteomes" id="UP000003242"/>
    </source>
</evidence>
<protein>
    <submittedName>
        <fullName evidence="6">Penicillin-binding protein, transpeptidase domain protein</fullName>
    </submittedName>
</protein>
<dbReference type="PANTHER" id="PTHR30627:SF1">
    <property type="entry name" value="PEPTIDOGLYCAN D,D-TRANSPEPTIDASE FTSI"/>
    <property type="match status" value="1"/>
</dbReference>
<keyword evidence="9" id="KW-1185">Reference proteome</keyword>
<dbReference type="InterPro" id="IPR005311">
    <property type="entry name" value="PBP_dimer"/>
</dbReference>
<gene>
    <name evidence="6" type="ORF">HMPREF0889_0396</name>
    <name evidence="7" type="ORF">HMPREF1039_0408</name>
</gene>
<evidence type="ECO:0000259" key="5">
    <source>
        <dbReference type="PROSITE" id="PS51178"/>
    </source>
</evidence>
<dbReference type="Proteomes" id="UP000003242">
    <property type="component" value="Unassembled WGS sequence"/>
</dbReference>
<evidence type="ECO:0000313" key="9">
    <source>
        <dbReference type="Proteomes" id="UP000004018"/>
    </source>
</evidence>
<organism evidence="6 8">
    <name type="scientific">Megasphaera lornae</name>
    <dbReference type="NCBI Taxonomy" id="1000568"/>
    <lineage>
        <taxon>Bacteria</taxon>
        <taxon>Bacillati</taxon>
        <taxon>Bacillota</taxon>
        <taxon>Negativicutes</taxon>
        <taxon>Veillonellales</taxon>
        <taxon>Veillonellaceae</taxon>
        <taxon>Megasphaera</taxon>
    </lineage>
</organism>
<dbReference type="GO" id="GO:0071555">
    <property type="term" value="P:cell wall organization"/>
    <property type="evidence" value="ECO:0007669"/>
    <property type="project" value="TreeGrafter"/>
</dbReference>
<dbReference type="STRING" id="699218.HMPREF0889_0396"/>
<dbReference type="Pfam" id="PF00905">
    <property type="entry name" value="Transpeptidase"/>
    <property type="match status" value="1"/>
</dbReference>
<dbReference type="Gene3D" id="3.40.710.10">
    <property type="entry name" value="DD-peptidase/beta-lactamase superfamily"/>
    <property type="match status" value="1"/>
</dbReference>
<reference evidence="8" key="1">
    <citation type="submission" date="2009-12" db="EMBL/GenBank/DDBJ databases">
        <title>Sequence of Clostridiales genomosp. BVAB3 str. UPII9-5.</title>
        <authorList>
            <person name="Madupu R."/>
            <person name="Durkin A.S."/>
            <person name="Torralba M."/>
            <person name="Methe B."/>
            <person name="Sutton G.G."/>
            <person name="Strausberg R.L."/>
            <person name="Nelson K.E."/>
        </authorList>
    </citation>
    <scope>NUCLEOTIDE SEQUENCE [LARGE SCALE GENOMIC DNA]</scope>
    <source>
        <strain evidence="8">28L</strain>
    </source>
</reference>
<feature type="domain" description="PASTA" evidence="5">
    <location>
        <begin position="608"/>
        <end position="667"/>
    </location>
</feature>
<dbReference type="RefSeq" id="WP_007391272.1">
    <property type="nucleotide sequence ID" value="NZ_ADGP01000020.1"/>
</dbReference>
<dbReference type="Pfam" id="PF03793">
    <property type="entry name" value="PASTA"/>
    <property type="match status" value="1"/>
</dbReference>
<name>D3LV63_9FIRM</name>
<sequence>MRIDNKDTQTEQIRKRSAGIWLLLGVVFVAVLVRMVDLQIVEGAKMTQYIDQQAETDRQLQSPRGTIFDRNGRVLAISEIAKSLYADPNMLRQDVKDPEKHVSVEKLSAALAPYVGMDAKEVQERLQRDTGFVWLARTMDHTKYEAVRQIIKQYKLSSLRFVDENRRYYPNGDMAAQLIGFVGENDKGLDGVEMVLDDVIRGSIQTVKTVMDPDKVPILDSALHSMLPHKERSVRLTIDSTIQFVAEKSLDGIMARNHPEGAAIIVMDPKTGEILAMASRPNFDPNDFGKGNAEAYKNRAVVNLYEPGSTFKPIMASAAVDSGAWGLQTEYLDTGAIQVRDRVIHNWDKSGMGRVTLREILKFSINTGMVNIALHTGGKTLTAYAKRFGFGKETGIDLPGEGTGILFNAATMSDVDTAVMGIGQGIAVTPLQMVQAFGALANGGRMMKPFVIKEIDNPDGSVYKKTTPTLVSTPIKAGTAAAISRILSEEISSGGGQNAKIAGYTFCGKTGTAQRLNKAGTGYAPNQHIASFIGFGPLEDPQYVVLIVVDNPVGVYYGAQVVAPVFKEMMTEIVRFKGVKPSHPTEAERPFIPAEPIKKREIPAVIKTEKGIILPSFTGWDTREVNTWLNQAGLCFVPRGMGKAVYQNPEAGAPVRAGSTVIVTFTR</sequence>
<dbReference type="SUPFAM" id="SSF54184">
    <property type="entry name" value="Penicillin-binding protein 2x (pbp-2x), c-terminal domain"/>
    <property type="match status" value="1"/>
</dbReference>
<dbReference type="InterPro" id="IPR001460">
    <property type="entry name" value="PCN-bd_Tpept"/>
</dbReference>
<reference evidence="7 9" key="3">
    <citation type="submission" date="2011-04" db="EMBL/GenBank/DDBJ databases">
        <authorList>
            <person name="Harkins D.M."/>
            <person name="Madupu R."/>
            <person name="Durkin A.S."/>
            <person name="Torralba M."/>
            <person name="Methe B."/>
            <person name="Sutton G.G."/>
            <person name="Nelson K.E."/>
        </authorList>
    </citation>
    <scope>NUCLEOTIDE SEQUENCE [LARGE SCALE GENOMIC DNA]</scope>
    <source>
        <strain evidence="7 9">UPII 199-6</strain>
    </source>
</reference>
<dbReference type="AlphaFoldDB" id="D3LV63"/>
<dbReference type="GO" id="GO:0005886">
    <property type="term" value="C:plasma membrane"/>
    <property type="evidence" value="ECO:0007669"/>
    <property type="project" value="TreeGrafter"/>
</dbReference>
<dbReference type="eggNOG" id="COG0768">
    <property type="taxonomic scope" value="Bacteria"/>
</dbReference>
<evidence type="ECO:0000256" key="2">
    <source>
        <dbReference type="ARBA" id="ARBA00007171"/>
    </source>
</evidence>
<evidence type="ECO:0000256" key="4">
    <source>
        <dbReference type="SAM" id="Phobius"/>
    </source>
</evidence>
<dbReference type="InterPro" id="IPR005543">
    <property type="entry name" value="PASTA_dom"/>
</dbReference>
<dbReference type="CDD" id="cd06575">
    <property type="entry name" value="PASTA_Pbp2x-like_2"/>
    <property type="match status" value="1"/>
</dbReference>
<keyword evidence="3 4" id="KW-0472">Membrane</keyword>
<reference evidence="6" key="2">
    <citation type="submission" date="2009-12" db="EMBL/GenBank/DDBJ databases">
        <authorList>
            <person name="Madupu R."/>
            <person name="Durkin A.S."/>
            <person name="Torralba M."/>
            <person name="Methe B."/>
            <person name="Sutton G.G."/>
            <person name="Strausberg R.L."/>
            <person name="Nelson K.E."/>
        </authorList>
    </citation>
    <scope>NUCLEOTIDE SEQUENCE</scope>
    <source>
        <strain evidence="6">28L</strain>
    </source>
</reference>
<dbReference type="EMBL" id="AFIJ01000032">
    <property type="protein sequence ID" value="EGL39900.1"/>
    <property type="molecule type" value="Genomic_DNA"/>
</dbReference>
<evidence type="ECO:0000256" key="1">
    <source>
        <dbReference type="ARBA" id="ARBA00004370"/>
    </source>
</evidence>
<comment type="subcellular location">
    <subcellularLocation>
        <location evidence="1">Membrane</location>
    </subcellularLocation>
</comment>
<keyword evidence="4" id="KW-1133">Transmembrane helix</keyword>
<keyword evidence="4" id="KW-0812">Transmembrane</keyword>
<dbReference type="SUPFAM" id="SSF56519">
    <property type="entry name" value="Penicillin binding protein dimerisation domain"/>
    <property type="match status" value="1"/>
</dbReference>
<dbReference type="InterPro" id="IPR050515">
    <property type="entry name" value="Beta-lactam/transpept"/>
</dbReference>
<dbReference type="Gene3D" id="3.30.450.330">
    <property type="match status" value="1"/>
</dbReference>
<evidence type="ECO:0000313" key="6">
    <source>
        <dbReference type="EMBL" id="EFD93991.1"/>
    </source>
</evidence>
<dbReference type="EMBL" id="ADGP01000020">
    <property type="protein sequence ID" value="EFD93991.1"/>
    <property type="molecule type" value="Genomic_DNA"/>
</dbReference>
<dbReference type="Proteomes" id="UP000004018">
    <property type="component" value="Unassembled WGS sequence"/>
</dbReference>
<feature type="transmembrane region" description="Helical" evidence="4">
    <location>
        <begin position="20"/>
        <end position="36"/>
    </location>
</feature>
<proteinExistence type="inferred from homology"/>
<evidence type="ECO:0000313" key="7">
    <source>
        <dbReference type="EMBL" id="EGL39900.1"/>
    </source>
</evidence>
<dbReference type="GO" id="GO:0008658">
    <property type="term" value="F:penicillin binding"/>
    <property type="evidence" value="ECO:0007669"/>
    <property type="project" value="InterPro"/>
</dbReference>
<dbReference type="InterPro" id="IPR036138">
    <property type="entry name" value="PBP_dimer_sf"/>
</dbReference>